<sequence length="231" mass="26396">MKLLLVEDENMLAEATAQILKKNGYSVDIAEEGEYGLDCLVSGIYDLAVLDIMLPKKDGLTILKEAREAGIDTPILMLTAKGELEDKVEGLELGADDYLSKPFHYQELLARLKALWRRKKSEYKEGGVLALGDFELNPYTLRLITEKQEVNLTRKEANILELLMNNYPQLSSKDRIIEKVWGYDSDAEYNHVEMHISLLRRKMKQAESCTQIKVIRNLGYLLKFSEGRHSD</sequence>
<feature type="domain" description="OmpR/PhoB-type" evidence="9">
    <location>
        <begin position="126"/>
        <end position="224"/>
    </location>
</feature>
<keyword evidence="3" id="KW-0805">Transcription regulation</keyword>
<dbReference type="SUPFAM" id="SSF52172">
    <property type="entry name" value="CheY-like"/>
    <property type="match status" value="1"/>
</dbReference>
<protein>
    <submittedName>
        <fullName evidence="10">DNA-binding response regulator</fullName>
    </submittedName>
</protein>
<comment type="caution">
    <text evidence="10">The sequence shown here is derived from an EMBL/GenBank/DDBJ whole genome shotgun (WGS) entry which is preliminary data.</text>
</comment>
<dbReference type="InterPro" id="IPR016032">
    <property type="entry name" value="Sig_transdc_resp-reg_C-effctor"/>
</dbReference>
<reference evidence="11" key="1">
    <citation type="submission" date="2019-02" db="EMBL/GenBank/DDBJ databases">
        <title>Draft genome sequence of Enterococcus sp. Gos25-1.</title>
        <authorList>
            <person name="Tanaka N."/>
            <person name="Shiwa Y."/>
            <person name="Fujita N."/>
        </authorList>
    </citation>
    <scope>NUCLEOTIDE SEQUENCE [LARGE SCALE GENOMIC DNA]</scope>
    <source>
        <strain evidence="11">Gos25-1</strain>
    </source>
</reference>
<dbReference type="GO" id="GO:0000976">
    <property type="term" value="F:transcription cis-regulatory region binding"/>
    <property type="evidence" value="ECO:0007669"/>
    <property type="project" value="TreeGrafter"/>
</dbReference>
<dbReference type="Gene3D" id="3.40.50.2300">
    <property type="match status" value="1"/>
</dbReference>
<keyword evidence="1 6" id="KW-0597">Phosphoprotein</keyword>
<name>A0A4P5PJS2_9ENTE</name>
<dbReference type="GO" id="GO:0032993">
    <property type="term" value="C:protein-DNA complex"/>
    <property type="evidence" value="ECO:0007669"/>
    <property type="project" value="TreeGrafter"/>
</dbReference>
<dbReference type="GO" id="GO:0000156">
    <property type="term" value="F:phosphorelay response regulator activity"/>
    <property type="evidence" value="ECO:0007669"/>
    <property type="project" value="TreeGrafter"/>
</dbReference>
<evidence type="ECO:0000256" key="5">
    <source>
        <dbReference type="ARBA" id="ARBA00023163"/>
    </source>
</evidence>
<dbReference type="PANTHER" id="PTHR48111">
    <property type="entry name" value="REGULATOR OF RPOS"/>
    <property type="match status" value="1"/>
</dbReference>
<evidence type="ECO:0000259" key="8">
    <source>
        <dbReference type="PROSITE" id="PS50110"/>
    </source>
</evidence>
<dbReference type="SMART" id="SM00862">
    <property type="entry name" value="Trans_reg_C"/>
    <property type="match status" value="1"/>
</dbReference>
<dbReference type="OrthoDB" id="9790442at2"/>
<evidence type="ECO:0000256" key="2">
    <source>
        <dbReference type="ARBA" id="ARBA00023012"/>
    </source>
</evidence>
<evidence type="ECO:0000256" key="4">
    <source>
        <dbReference type="ARBA" id="ARBA00023125"/>
    </source>
</evidence>
<dbReference type="InterPro" id="IPR036388">
    <property type="entry name" value="WH-like_DNA-bd_sf"/>
</dbReference>
<evidence type="ECO:0000259" key="9">
    <source>
        <dbReference type="PROSITE" id="PS51755"/>
    </source>
</evidence>
<dbReference type="GO" id="GO:0005829">
    <property type="term" value="C:cytosol"/>
    <property type="evidence" value="ECO:0007669"/>
    <property type="project" value="TreeGrafter"/>
</dbReference>
<dbReference type="SUPFAM" id="SSF46894">
    <property type="entry name" value="C-terminal effector domain of the bipartite response regulators"/>
    <property type="match status" value="1"/>
</dbReference>
<proteinExistence type="predicted"/>
<dbReference type="Gene3D" id="6.10.250.690">
    <property type="match status" value="1"/>
</dbReference>
<dbReference type="PANTHER" id="PTHR48111:SF22">
    <property type="entry name" value="REGULATOR OF RPOS"/>
    <property type="match status" value="1"/>
</dbReference>
<dbReference type="InterPro" id="IPR039420">
    <property type="entry name" value="WalR-like"/>
</dbReference>
<evidence type="ECO:0000313" key="10">
    <source>
        <dbReference type="EMBL" id="GCF95832.1"/>
    </source>
</evidence>
<keyword evidence="2" id="KW-0902">Two-component regulatory system</keyword>
<dbReference type="PROSITE" id="PS50110">
    <property type="entry name" value="RESPONSE_REGULATORY"/>
    <property type="match status" value="1"/>
</dbReference>
<dbReference type="AlphaFoldDB" id="A0A4P5PJS2"/>
<accession>A0A4P5PJS2</accession>
<feature type="domain" description="Response regulatory" evidence="8">
    <location>
        <begin position="2"/>
        <end position="116"/>
    </location>
</feature>
<evidence type="ECO:0000256" key="3">
    <source>
        <dbReference type="ARBA" id="ARBA00023015"/>
    </source>
</evidence>
<gene>
    <name evidence="10" type="ORF">NRIC_37230</name>
</gene>
<evidence type="ECO:0000256" key="7">
    <source>
        <dbReference type="PROSITE-ProRule" id="PRU01091"/>
    </source>
</evidence>
<dbReference type="FunFam" id="3.40.50.2300:FF:000002">
    <property type="entry name" value="DNA-binding response regulator PhoP"/>
    <property type="match status" value="1"/>
</dbReference>
<dbReference type="CDD" id="cd00383">
    <property type="entry name" value="trans_reg_C"/>
    <property type="match status" value="1"/>
</dbReference>
<dbReference type="SMART" id="SM00448">
    <property type="entry name" value="REC"/>
    <property type="match status" value="1"/>
</dbReference>
<feature type="modified residue" description="4-aspartylphosphate" evidence="6">
    <location>
        <position position="51"/>
    </location>
</feature>
<feature type="DNA-binding region" description="OmpR/PhoB-type" evidence="7">
    <location>
        <begin position="126"/>
        <end position="224"/>
    </location>
</feature>
<dbReference type="Pfam" id="PF00072">
    <property type="entry name" value="Response_reg"/>
    <property type="match status" value="1"/>
</dbReference>
<dbReference type="RefSeq" id="WP_146624205.1">
    <property type="nucleotide sequence ID" value="NZ_BJCC01000042.1"/>
</dbReference>
<dbReference type="EMBL" id="BJCC01000042">
    <property type="protein sequence ID" value="GCF95832.1"/>
    <property type="molecule type" value="Genomic_DNA"/>
</dbReference>
<keyword evidence="5" id="KW-0804">Transcription</keyword>
<evidence type="ECO:0000313" key="11">
    <source>
        <dbReference type="Proteomes" id="UP000290567"/>
    </source>
</evidence>
<keyword evidence="11" id="KW-1185">Reference proteome</keyword>
<dbReference type="Proteomes" id="UP000290567">
    <property type="component" value="Unassembled WGS sequence"/>
</dbReference>
<evidence type="ECO:0000256" key="6">
    <source>
        <dbReference type="PROSITE-ProRule" id="PRU00169"/>
    </source>
</evidence>
<dbReference type="Pfam" id="PF00486">
    <property type="entry name" value="Trans_reg_C"/>
    <property type="match status" value="1"/>
</dbReference>
<organism evidence="10 11">
    <name type="scientific">Enterococcus florum</name>
    <dbReference type="NCBI Taxonomy" id="2480627"/>
    <lineage>
        <taxon>Bacteria</taxon>
        <taxon>Bacillati</taxon>
        <taxon>Bacillota</taxon>
        <taxon>Bacilli</taxon>
        <taxon>Lactobacillales</taxon>
        <taxon>Enterococcaceae</taxon>
        <taxon>Enterococcus</taxon>
    </lineage>
</organism>
<evidence type="ECO:0000256" key="1">
    <source>
        <dbReference type="ARBA" id="ARBA00022553"/>
    </source>
</evidence>
<keyword evidence="4 7" id="KW-0238">DNA-binding</keyword>
<dbReference type="InterPro" id="IPR001789">
    <property type="entry name" value="Sig_transdc_resp-reg_receiver"/>
</dbReference>
<dbReference type="GO" id="GO:0006355">
    <property type="term" value="P:regulation of DNA-templated transcription"/>
    <property type="evidence" value="ECO:0007669"/>
    <property type="project" value="InterPro"/>
</dbReference>
<dbReference type="InterPro" id="IPR011006">
    <property type="entry name" value="CheY-like_superfamily"/>
</dbReference>
<dbReference type="Gene3D" id="1.10.10.10">
    <property type="entry name" value="Winged helix-like DNA-binding domain superfamily/Winged helix DNA-binding domain"/>
    <property type="match status" value="1"/>
</dbReference>
<dbReference type="InterPro" id="IPR001867">
    <property type="entry name" value="OmpR/PhoB-type_DNA-bd"/>
</dbReference>
<dbReference type="PROSITE" id="PS51755">
    <property type="entry name" value="OMPR_PHOB"/>
    <property type="match status" value="1"/>
</dbReference>